<dbReference type="Proteomes" id="UP001202479">
    <property type="component" value="Unassembled WGS sequence"/>
</dbReference>
<proteinExistence type="inferred from homology"/>
<comment type="caution">
    <text evidence="8">The sequence shown here is derived from an EMBL/GenBank/DDBJ whole genome shotgun (WGS) entry which is preliminary data.</text>
</comment>
<evidence type="ECO:0000256" key="6">
    <source>
        <dbReference type="SAM" id="MobiDB-lite"/>
    </source>
</evidence>
<dbReference type="EMBL" id="JAHUZD010000143">
    <property type="protein sequence ID" value="KAI3402538.1"/>
    <property type="molecule type" value="Genomic_DNA"/>
</dbReference>
<evidence type="ECO:0000256" key="1">
    <source>
        <dbReference type="ARBA" id="ARBA00004141"/>
    </source>
</evidence>
<protein>
    <submittedName>
        <fullName evidence="8">Mug86</fullName>
    </submittedName>
</protein>
<comment type="similarity">
    <text evidence="2">Belongs to the acetate uptake transporter (AceTr) (TC 2.A.96) family.</text>
</comment>
<organism evidence="8 9">
    <name type="scientific">Candida oxycetoniae</name>
    <dbReference type="NCBI Taxonomy" id="497107"/>
    <lineage>
        <taxon>Eukaryota</taxon>
        <taxon>Fungi</taxon>
        <taxon>Dikarya</taxon>
        <taxon>Ascomycota</taxon>
        <taxon>Saccharomycotina</taxon>
        <taxon>Pichiomycetes</taxon>
        <taxon>Debaryomycetaceae</taxon>
        <taxon>Candida/Lodderomyces clade</taxon>
        <taxon>Candida</taxon>
    </lineage>
</organism>
<dbReference type="Pfam" id="PF01184">
    <property type="entry name" value="Gpr1_Fun34_YaaH"/>
    <property type="match status" value="1"/>
</dbReference>
<dbReference type="GO" id="GO:0015123">
    <property type="term" value="F:acetate transmembrane transporter activity"/>
    <property type="evidence" value="ECO:0007669"/>
    <property type="project" value="TreeGrafter"/>
</dbReference>
<evidence type="ECO:0000256" key="3">
    <source>
        <dbReference type="ARBA" id="ARBA00022692"/>
    </source>
</evidence>
<evidence type="ECO:0000313" key="8">
    <source>
        <dbReference type="EMBL" id="KAI3402538.1"/>
    </source>
</evidence>
<accession>A0AAI9STJ2</accession>
<keyword evidence="5 7" id="KW-0472">Membrane</keyword>
<dbReference type="PANTHER" id="PTHR31123">
    <property type="entry name" value="ACCUMULATION OF DYADS PROTEIN 2-RELATED"/>
    <property type="match status" value="1"/>
</dbReference>
<evidence type="ECO:0000256" key="2">
    <source>
        <dbReference type="ARBA" id="ARBA00005587"/>
    </source>
</evidence>
<feature type="compositionally biased region" description="Basic and acidic residues" evidence="6">
    <location>
        <begin position="1"/>
        <end position="12"/>
    </location>
</feature>
<feature type="transmembrane region" description="Helical" evidence="7">
    <location>
        <begin position="216"/>
        <end position="236"/>
    </location>
</feature>
<gene>
    <name evidence="8" type="ORF">KGF56_004630</name>
</gene>
<reference evidence="8" key="1">
    <citation type="journal article" date="2022" name="DNA Res.">
        <title>Genome analysis of five recently described species of the CUG-Ser clade uncovers Candida theae as a new hybrid lineage with pathogenic potential in the Candida parapsilosis species complex.</title>
        <authorList>
            <person name="Mixao V."/>
            <person name="Del Olmo V."/>
            <person name="Hegedusova E."/>
            <person name="Saus E."/>
            <person name="Pryszcz L."/>
            <person name="Cillingova A."/>
            <person name="Nosek J."/>
            <person name="Gabaldon T."/>
        </authorList>
    </citation>
    <scope>NUCLEOTIDE SEQUENCE</scope>
    <source>
        <strain evidence="8">CBS 10844</strain>
    </source>
</reference>
<evidence type="ECO:0000313" key="9">
    <source>
        <dbReference type="Proteomes" id="UP001202479"/>
    </source>
</evidence>
<feature type="transmembrane region" description="Helical" evidence="7">
    <location>
        <begin position="166"/>
        <end position="183"/>
    </location>
</feature>
<comment type="subcellular location">
    <subcellularLocation>
        <location evidence="1">Membrane</location>
        <topology evidence="1">Multi-pass membrane protein</topology>
    </subcellularLocation>
</comment>
<dbReference type="AlphaFoldDB" id="A0AAI9STJ2"/>
<keyword evidence="9" id="KW-1185">Reference proteome</keyword>
<feature type="transmembrane region" description="Helical" evidence="7">
    <location>
        <begin position="98"/>
        <end position="116"/>
    </location>
</feature>
<dbReference type="NCBIfam" id="NF038013">
    <property type="entry name" value="AceTr_1"/>
    <property type="match status" value="1"/>
</dbReference>
<sequence length="266" mass="28666">MENRDSEDHLESKGSSIEEPDIKRGKIEITGDGGEFVIIDNHKYYRHELMAAFGGTLNPGPAPYPSININPAPVGLVAFALSTFVLSLFNAQAMGIKVPNVAVSLACFYGGAVQFLSGCGEFFTGNTFACTALTSYGAFWLSYGVIFVDSFGIMKSYKETDELNNAVGFFLLGWALFTFMMFLLTLKATVAFCTLFGTLFMMFLLLAAGNLSGHVGVVRAGGVFGVITAVTGWWNAFAGVATPYNSYIKLSPIPMPGNILFHKKSS</sequence>
<dbReference type="InterPro" id="IPR000791">
    <property type="entry name" value="Gpr1/Fun34/SatP-like"/>
</dbReference>
<dbReference type="InterPro" id="IPR051633">
    <property type="entry name" value="AceTr"/>
</dbReference>
<keyword evidence="4 7" id="KW-1133">Transmembrane helix</keyword>
<name>A0AAI9STJ2_9ASCO</name>
<evidence type="ECO:0000256" key="4">
    <source>
        <dbReference type="ARBA" id="ARBA00022989"/>
    </source>
</evidence>
<dbReference type="PANTHER" id="PTHR31123:SF1">
    <property type="entry name" value="ACCUMULATION OF DYADS PROTEIN 2-RELATED"/>
    <property type="match status" value="1"/>
</dbReference>
<dbReference type="RefSeq" id="XP_049178285.1">
    <property type="nucleotide sequence ID" value="XM_049326089.1"/>
</dbReference>
<feature type="transmembrane region" description="Helical" evidence="7">
    <location>
        <begin position="72"/>
        <end position="91"/>
    </location>
</feature>
<keyword evidence="3 7" id="KW-0812">Transmembrane</keyword>
<feature type="region of interest" description="Disordered" evidence="6">
    <location>
        <begin position="1"/>
        <end position="24"/>
    </location>
</feature>
<feature type="transmembrane region" description="Helical" evidence="7">
    <location>
        <begin position="136"/>
        <end position="154"/>
    </location>
</feature>
<feature type="transmembrane region" description="Helical" evidence="7">
    <location>
        <begin position="189"/>
        <end position="209"/>
    </location>
</feature>
<dbReference type="GO" id="GO:0005886">
    <property type="term" value="C:plasma membrane"/>
    <property type="evidence" value="ECO:0007669"/>
    <property type="project" value="TreeGrafter"/>
</dbReference>
<evidence type="ECO:0000256" key="5">
    <source>
        <dbReference type="ARBA" id="ARBA00023136"/>
    </source>
</evidence>
<dbReference type="GeneID" id="73382245"/>
<evidence type="ECO:0000256" key="7">
    <source>
        <dbReference type="SAM" id="Phobius"/>
    </source>
</evidence>